<dbReference type="Pfam" id="PF00005">
    <property type="entry name" value="ABC_tran"/>
    <property type="match status" value="1"/>
</dbReference>
<keyword evidence="10" id="KW-1185">Reference proteome</keyword>
<keyword evidence="2 8" id="KW-0812">Transmembrane</keyword>
<dbReference type="GeneID" id="41957525"/>
<feature type="transmembrane region" description="Helical" evidence="8">
    <location>
        <begin position="328"/>
        <end position="354"/>
    </location>
</feature>
<dbReference type="Gene3D" id="3.40.50.300">
    <property type="entry name" value="P-loop containing nucleotide triphosphate hydrolases"/>
    <property type="match status" value="1"/>
</dbReference>
<evidence type="ECO:0000256" key="1">
    <source>
        <dbReference type="ARBA" id="ARBA00022448"/>
    </source>
</evidence>
<evidence type="ECO:0000256" key="6">
    <source>
        <dbReference type="ARBA" id="ARBA00023136"/>
    </source>
</evidence>
<dbReference type="GO" id="GO:0016887">
    <property type="term" value="F:ATP hydrolysis activity"/>
    <property type="evidence" value="ECO:0007669"/>
    <property type="project" value="InterPro"/>
</dbReference>
<keyword evidence="6 8" id="KW-0472">Membrane</keyword>
<reference evidence="11" key="3">
    <citation type="submission" date="2025-08" db="UniProtKB">
        <authorList>
            <consortium name="RefSeq"/>
        </authorList>
    </citation>
    <scope>IDENTIFICATION</scope>
    <source>
        <strain evidence="11">NI907</strain>
    </source>
</reference>
<dbReference type="KEGG" id="pgri:PgNI_02551"/>
<evidence type="ECO:0000256" key="4">
    <source>
        <dbReference type="ARBA" id="ARBA00022840"/>
    </source>
</evidence>
<dbReference type="RefSeq" id="XP_030985880.1">
    <property type="nucleotide sequence ID" value="XM_031122614.1"/>
</dbReference>
<dbReference type="PANTHER" id="PTHR24223">
    <property type="entry name" value="ATP-BINDING CASSETTE SUB-FAMILY C"/>
    <property type="match status" value="1"/>
</dbReference>
<evidence type="ECO:0000256" key="5">
    <source>
        <dbReference type="ARBA" id="ARBA00022989"/>
    </source>
</evidence>
<dbReference type="GO" id="GO:0140359">
    <property type="term" value="F:ABC-type transporter activity"/>
    <property type="evidence" value="ECO:0007669"/>
    <property type="project" value="InterPro"/>
</dbReference>
<reference evidence="11" key="2">
    <citation type="submission" date="2019-10" db="EMBL/GenBank/DDBJ databases">
        <authorList>
            <consortium name="NCBI Genome Project"/>
        </authorList>
    </citation>
    <scope>NUCLEOTIDE SEQUENCE</scope>
    <source>
        <strain evidence="11">NI907</strain>
    </source>
</reference>
<reference evidence="11" key="1">
    <citation type="journal article" date="2019" name="Mol. Biol. Evol.">
        <title>Blast fungal genomes show frequent chromosomal changes, gene gains and losses, and effector gene turnover.</title>
        <authorList>
            <person name="Gomez Luciano L.B."/>
            <person name="Jason Tsai I."/>
            <person name="Chuma I."/>
            <person name="Tosa Y."/>
            <person name="Chen Y.H."/>
            <person name="Li J.Y."/>
            <person name="Li M.Y."/>
            <person name="Jade Lu M.Y."/>
            <person name="Nakayashiki H."/>
            <person name="Li W.H."/>
        </authorList>
    </citation>
    <scope>NUCLEOTIDE SEQUENCE</scope>
    <source>
        <strain evidence="11">NI907</strain>
    </source>
</reference>
<dbReference type="SUPFAM" id="SSF90123">
    <property type="entry name" value="ABC transporter transmembrane region"/>
    <property type="match status" value="1"/>
</dbReference>
<dbReference type="Gene3D" id="1.20.1560.10">
    <property type="entry name" value="ABC transporter type 1, transmembrane domain"/>
    <property type="match status" value="1"/>
</dbReference>
<name>A0A6P8BF92_PYRGI</name>
<evidence type="ECO:0000256" key="7">
    <source>
        <dbReference type="SAM" id="MobiDB-lite"/>
    </source>
</evidence>
<gene>
    <name evidence="11" type="ORF">PgNI_02551</name>
</gene>
<dbReference type="InterPro" id="IPR027417">
    <property type="entry name" value="P-loop_NTPase"/>
</dbReference>
<sequence>MVLHNIHAKIPIRHLPWWLDRWLRQIFVLQNTAWRGSFHQGQVTLRTGASRIGFCGQTAFVLNGTIKENIIGFSPLHQDKYAEAVDATAFSFDLDNLPESHETNVGSDGISLSGGRKQRIALARALYLQTHFLILDHVFSGLDAGTEEQVFHNVFGPAGLLKRRQTIVLLCTHNVRHLQAADYIIALENGHLSEQGTFDQLLAGEGYVRRLELKGSGSSSPTDSEKSGNERSGQEVLTPAKRIKATKLAIDSNNGASRQVGDSTVYKEYVKSMGWALAASAIFSSLLWGFFLNFSSISLRFDGTNSTTGLTYWVNDIQLRNPTHSSVYWAGIYGLFQVCALIALFLLGASIWVISIKPSGPNLHEGILKTLFQAPLRFFTEIDTGVTTNLFSQDLNLIDTALPDSNVSTLFSISQCLEATIQVKT</sequence>
<dbReference type="GO" id="GO:0005524">
    <property type="term" value="F:ATP binding"/>
    <property type="evidence" value="ECO:0007669"/>
    <property type="project" value="UniProtKB-KW"/>
</dbReference>
<evidence type="ECO:0000313" key="10">
    <source>
        <dbReference type="Proteomes" id="UP000515153"/>
    </source>
</evidence>
<keyword evidence="1" id="KW-0813">Transport</keyword>
<keyword evidence="4" id="KW-0067">ATP-binding</keyword>
<dbReference type="AlphaFoldDB" id="A0A6P8BF92"/>
<evidence type="ECO:0000313" key="11">
    <source>
        <dbReference type="RefSeq" id="XP_030985880.1"/>
    </source>
</evidence>
<dbReference type="GO" id="GO:0016020">
    <property type="term" value="C:membrane"/>
    <property type="evidence" value="ECO:0007669"/>
    <property type="project" value="InterPro"/>
</dbReference>
<dbReference type="InterPro" id="IPR003439">
    <property type="entry name" value="ABC_transporter-like_ATP-bd"/>
</dbReference>
<evidence type="ECO:0000259" key="9">
    <source>
        <dbReference type="PROSITE" id="PS50893"/>
    </source>
</evidence>
<proteinExistence type="predicted"/>
<dbReference type="PANTHER" id="PTHR24223:SF345">
    <property type="entry name" value="ABC MULTIDRUG TRANSPORTER (EUROFUNG)"/>
    <property type="match status" value="1"/>
</dbReference>
<protein>
    <recommendedName>
        <fullName evidence="9">ABC transporter domain-containing protein</fullName>
    </recommendedName>
</protein>
<evidence type="ECO:0000256" key="3">
    <source>
        <dbReference type="ARBA" id="ARBA00022741"/>
    </source>
</evidence>
<accession>A0A6P8BF92</accession>
<dbReference type="InterPro" id="IPR036640">
    <property type="entry name" value="ABC1_TM_sf"/>
</dbReference>
<dbReference type="InterPro" id="IPR050173">
    <property type="entry name" value="ABC_transporter_C-like"/>
</dbReference>
<dbReference type="Pfam" id="PF00664">
    <property type="entry name" value="ABC_membrane"/>
    <property type="match status" value="1"/>
</dbReference>
<dbReference type="Proteomes" id="UP000515153">
    <property type="component" value="Unplaced"/>
</dbReference>
<organism evidence="10 11">
    <name type="scientific">Pyricularia grisea</name>
    <name type="common">Crabgrass-specific blast fungus</name>
    <name type="synonym">Magnaporthe grisea</name>
    <dbReference type="NCBI Taxonomy" id="148305"/>
    <lineage>
        <taxon>Eukaryota</taxon>
        <taxon>Fungi</taxon>
        <taxon>Dikarya</taxon>
        <taxon>Ascomycota</taxon>
        <taxon>Pezizomycotina</taxon>
        <taxon>Sordariomycetes</taxon>
        <taxon>Sordariomycetidae</taxon>
        <taxon>Magnaporthales</taxon>
        <taxon>Pyriculariaceae</taxon>
        <taxon>Pyricularia</taxon>
    </lineage>
</organism>
<dbReference type="SUPFAM" id="SSF52540">
    <property type="entry name" value="P-loop containing nucleoside triphosphate hydrolases"/>
    <property type="match status" value="1"/>
</dbReference>
<feature type="domain" description="ABC transporter" evidence="9">
    <location>
        <begin position="1"/>
        <end position="214"/>
    </location>
</feature>
<dbReference type="PROSITE" id="PS50893">
    <property type="entry name" value="ABC_TRANSPORTER_2"/>
    <property type="match status" value="1"/>
</dbReference>
<feature type="transmembrane region" description="Helical" evidence="8">
    <location>
        <begin position="273"/>
        <end position="291"/>
    </location>
</feature>
<evidence type="ECO:0000256" key="2">
    <source>
        <dbReference type="ARBA" id="ARBA00022692"/>
    </source>
</evidence>
<feature type="region of interest" description="Disordered" evidence="7">
    <location>
        <begin position="213"/>
        <end position="236"/>
    </location>
</feature>
<evidence type="ECO:0000256" key="8">
    <source>
        <dbReference type="SAM" id="Phobius"/>
    </source>
</evidence>
<keyword evidence="5 8" id="KW-1133">Transmembrane helix</keyword>
<keyword evidence="3" id="KW-0547">Nucleotide-binding</keyword>
<feature type="compositionally biased region" description="Basic and acidic residues" evidence="7">
    <location>
        <begin position="223"/>
        <end position="233"/>
    </location>
</feature>
<dbReference type="InterPro" id="IPR011527">
    <property type="entry name" value="ABC1_TM_dom"/>
</dbReference>